<name>A0A8C2ZPR6_CYCLU</name>
<reference evidence="1" key="2">
    <citation type="submission" date="2025-09" db="UniProtKB">
        <authorList>
            <consortium name="Ensembl"/>
        </authorList>
    </citation>
    <scope>IDENTIFICATION</scope>
</reference>
<protein>
    <submittedName>
        <fullName evidence="1">Uncharacterized protein</fullName>
    </submittedName>
</protein>
<dbReference type="AlphaFoldDB" id="A0A8C2ZPR6"/>
<dbReference type="PANTHER" id="PTHR34488">
    <property type="entry name" value="SI:CH211-245H14.1-RELATED"/>
    <property type="match status" value="1"/>
</dbReference>
<dbReference type="Ensembl" id="ENSCLMT00005032350.1">
    <property type="protein sequence ID" value="ENSCLMP00005030997.1"/>
    <property type="gene ID" value="ENSCLMG00005015006.1"/>
</dbReference>
<reference evidence="1" key="1">
    <citation type="submission" date="2025-08" db="UniProtKB">
        <authorList>
            <consortium name="Ensembl"/>
        </authorList>
    </citation>
    <scope>IDENTIFICATION</scope>
</reference>
<sequence>NQVSSFGEGDFLVVFCPVVSRVGTDINVAMKGIPGGKPTILVVMHHTFDPERVVAPSRRQVDDPNVRLTVDCLFHEDRLLTCDLNREAWAEVQKLLGSSRPVVTTLFTDLIRSGLHTFNGVQLMLPVKMVVAMAIWMCCSW</sequence>
<evidence type="ECO:0000313" key="1">
    <source>
        <dbReference type="Ensembl" id="ENSCLMP00005030997.1"/>
    </source>
</evidence>
<dbReference type="Proteomes" id="UP000694565">
    <property type="component" value="Unplaced"/>
</dbReference>
<keyword evidence="2" id="KW-1185">Reference proteome</keyword>
<proteinExistence type="predicted"/>
<accession>A0A8C2ZPR6</accession>
<organism evidence="1 2">
    <name type="scientific">Cyclopterus lumpus</name>
    <name type="common">Lumpsucker</name>
    <dbReference type="NCBI Taxonomy" id="8103"/>
    <lineage>
        <taxon>Eukaryota</taxon>
        <taxon>Metazoa</taxon>
        <taxon>Chordata</taxon>
        <taxon>Craniata</taxon>
        <taxon>Vertebrata</taxon>
        <taxon>Euteleostomi</taxon>
        <taxon>Actinopterygii</taxon>
        <taxon>Neopterygii</taxon>
        <taxon>Teleostei</taxon>
        <taxon>Neoteleostei</taxon>
        <taxon>Acanthomorphata</taxon>
        <taxon>Eupercaria</taxon>
        <taxon>Perciformes</taxon>
        <taxon>Cottioidei</taxon>
        <taxon>Cottales</taxon>
        <taxon>Cyclopteridae</taxon>
        <taxon>Cyclopterus</taxon>
    </lineage>
</organism>
<dbReference type="GeneTree" id="ENSGT00940000164220"/>
<evidence type="ECO:0000313" key="2">
    <source>
        <dbReference type="Proteomes" id="UP000694565"/>
    </source>
</evidence>
<dbReference type="PANTHER" id="PTHR34488:SF1">
    <property type="entry name" value="SI:CH211-245H14.1-RELATED"/>
    <property type="match status" value="1"/>
</dbReference>